<dbReference type="PANTHER" id="PTHR21621:SF0">
    <property type="entry name" value="BETA-CITRYLGLUTAMATE SYNTHASE B-RELATED"/>
    <property type="match status" value="1"/>
</dbReference>
<dbReference type="SUPFAM" id="SSF56059">
    <property type="entry name" value="Glutathione synthetase ATP-binding domain-like"/>
    <property type="match status" value="1"/>
</dbReference>
<keyword evidence="2" id="KW-1185">Reference proteome</keyword>
<evidence type="ECO:0000313" key="2">
    <source>
        <dbReference type="Proteomes" id="UP001207742"/>
    </source>
</evidence>
<dbReference type="InterPro" id="IPR026455">
    <property type="entry name" value="GRASP_w_spasm"/>
</dbReference>
<dbReference type="EMBL" id="JAPDNS010000001">
    <property type="protein sequence ID" value="MCW3484163.1"/>
    <property type="molecule type" value="Genomic_DNA"/>
</dbReference>
<sequence>MILIFSRQDDGSTSIVIEWLVSLNKKFIRLNADDKRTRFVHFDVTKNELIVDQQGQLVNLFDATSLWYRRKGFSIKSIPIDEKTYHQAVFPDATTFHQQHMQSELKVLIDYIHSSLADKCTTLGNNISSEVNKMKVLAIAQQHGLTIPESYIISSKAALVKILKEKKKGVVTKALGNGIYRFTKKTGYYSYTEKLTTENIAPLPDHFFPSLIQLEIKKKFELRVFYLKGDFYAMAIFSQHSKKTTVDFRRSAESKPNRTVPYKLPATVQQQLRLVMAELSLDTGSIDIIVDEKGDYVFLEVNPIGQFTMTSLPCNYYLEKKIAAIL</sequence>
<organism evidence="1 2">
    <name type="scientific">Chitinophaga nivalis</name>
    <dbReference type="NCBI Taxonomy" id="2991709"/>
    <lineage>
        <taxon>Bacteria</taxon>
        <taxon>Pseudomonadati</taxon>
        <taxon>Bacteroidota</taxon>
        <taxon>Chitinophagia</taxon>
        <taxon>Chitinophagales</taxon>
        <taxon>Chitinophagaceae</taxon>
        <taxon>Chitinophaga</taxon>
    </lineage>
</organism>
<dbReference type="RefSeq" id="WP_264729682.1">
    <property type="nucleotide sequence ID" value="NZ_JAPDNR010000001.1"/>
</dbReference>
<gene>
    <name evidence="1" type="primary">gwsG</name>
    <name evidence="1" type="ORF">OL497_09685</name>
</gene>
<dbReference type="PANTHER" id="PTHR21621">
    <property type="entry name" value="RIBOSOMAL PROTEIN S6 MODIFICATION PROTEIN"/>
    <property type="match status" value="1"/>
</dbReference>
<comment type="caution">
    <text evidence="1">The sequence shown here is derived from an EMBL/GenBank/DDBJ whole genome shotgun (WGS) entry which is preliminary data.</text>
</comment>
<dbReference type="Gene3D" id="3.30.470.20">
    <property type="entry name" value="ATP-grasp fold, B domain"/>
    <property type="match status" value="1"/>
</dbReference>
<reference evidence="1 2" key="1">
    <citation type="submission" date="2022-10" db="EMBL/GenBank/DDBJ databases">
        <title>Chitinophaga nivalis PC15 sp. nov., isolated from Pyeongchang county, South Korea.</title>
        <authorList>
            <person name="Trinh H.N."/>
        </authorList>
    </citation>
    <scope>NUCLEOTIDE SEQUENCE [LARGE SCALE GENOMIC DNA]</scope>
    <source>
        <strain evidence="1 2">PC14</strain>
    </source>
</reference>
<name>A0ABT3IJM7_9BACT</name>
<accession>A0ABT3IJM7</accession>
<dbReference type="NCBIfam" id="TIGR04192">
    <property type="entry name" value="GRASP_w_spasm"/>
    <property type="match status" value="1"/>
</dbReference>
<protein>
    <submittedName>
        <fullName evidence="1">Grasp-with-spasm system ATP-grasp peptide maturase</fullName>
    </submittedName>
</protein>
<dbReference type="Proteomes" id="UP001207742">
    <property type="component" value="Unassembled WGS sequence"/>
</dbReference>
<evidence type="ECO:0000313" key="1">
    <source>
        <dbReference type="EMBL" id="MCW3484163.1"/>
    </source>
</evidence>
<proteinExistence type="predicted"/>